<dbReference type="AlphaFoldDB" id="A0A2P2N1U1"/>
<protein>
    <submittedName>
        <fullName evidence="1">Uncharacterized protein</fullName>
    </submittedName>
</protein>
<name>A0A2P2N1U1_RHIMU</name>
<accession>A0A2P2N1U1</accession>
<reference evidence="1" key="1">
    <citation type="submission" date="2018-02" db="EMBL/GenBank/DDBJ databases">
        <title>Rhizophora mucronata_Transcriptome.</title>
        <authorList>
            <person name="Meera S.P."/>
            <person name="Sreeshan A."/>
            <person name="Augustine A."/>
        </authorList>
    </citation>
    <scope>NUCLEOTIDE SEQUENCE</scope>
    <source>
        <tissue evidence="1">Leaf</tissue>
    </source>
</reference>
<sequence length="39" mass="4677">MLVISPCLHFVVFSNFCTFYFNSMNKVQHRHCFPQVLKL</sequence>
<proteinExistence type="predicted"/>
<evidence type="ECO:0000313" key="1">
    <source>
        <dbReference type="EMBL" id="MBX36453.1"/>
    </source>
</evidence>
<dbReference type="EMBL" id="GGEC01055969">
    <property type="protein sequence ID" value="MBX36453.1"/>
    <property type="molecule type" value="Transcribed_RNA"/>
</dbReference>
<organism evidence="1">
    <name type="scientific">Rhizophora mucronata</name>
    <name type="common">Asiatic mangrove</name>
    <dbReference type="NCBI Taxonomy" id="61149"/>
    <lineage>
        <taxon>Eukaryota</taxon>
        <taxon>Viridiplantae</taxon>
        <taxon>Streptophyta</taxon>
        <taxon>Embryophyta</taxon>
        <taxon>Tracheophyta</taxon>
        <taxon>Spermatophyta</taxon>
        <taxon>Magnoliopsida</taxon>
        <taxon>eudicotyledons</taxon>
        <taxon>Gunneridae</taxon>
        <taxon>Pentapetalae</taxon>
        <taxon>rosids</taxon>
        <taxon>fabids</taxon>
        <taxon>Malpighiales</taxon>
        <taxon>Rhizophoraceae</taxon>
        <taxon>Rhizophora</taxon>
    </lineage>
</organism>